<dbReference type="SUPFAM" id="SSF141571">
    <property type="entry name" value="Pentapeptide repeat-like"/>
    <property type="match status" value="1"/>
</dbReference>
<sequence>VKWILFGAVVVAVQMAVTRSYRSSLKREPHEVNGYMIGPGADLRRADLFGADLEGVDLSGADLNEANLYEADLS</sequence>
<gene>
    <name evidence="1" type="ORF">METZ01_LOCUS489803</name>
</gene>
<name>A0A383CY69_9ZZZZ</name>
<evidence type="ECO:0000313" key="1">
    <source>
        <dbReference type="EMBL" id="SVE36949.1"/>
    </source>
</evidence>
<proteinExistence type="predicted"/>
<accession>A0A383CY69</accession>
<dbReference type="InterPro" id="IPR001646">
    <property type="entry name" value="5peptide_repeat"/>
</dbReference>
<organism evidence="1">
    <name type="scientific">marine metagenome</name>
    <dbReference type="NCBI Taxonomy" id="408172"/>
    <lineage>
        <taxon>unclassified sequences</taxon>
        <taxon>metagenomes</taxon>
        <taxon>ecological metagenomes</taxon>
    </lineage>
</organism>
<feature type="non-terminal residue" evidence="1">
    <location>
        <position position="74"/>
    </location>
</feature>
<reference evidence="1" key="1">
    <citation type="submission" date="2018-05" db="EMBL/GenBank/DDBJ databases">
        <authorList>
            <person name="Lanie J.A."/>
            <person name="Ng W.-L."/>
            <person name="Kazmierczak K.M."/>
            <person name="Andrzejewski T.M."/>
            <person name="Davidsen T.M."/>
            <person name="Wayne K.J."/>
            <person name="Tettelin H."/>
            <person name="Glass J.I."/>
            <person name="Rusch D."/>
            <person name="Podicherti R."/>
            <person name="Tsui H.-C.T."/>
            <person name="Winkler M.E."/>
        </authorList>
    </citation>
    <scope>NUCLEOTIDE SEQUENCE</scope>
</reference>
<dbReference type="Gene3D" id="2.160.20.80">
    <property type="entry name" value="E3 ubiquitin-protein ligase SopA"/>
    <property type="match status" value="1"/>
</dbReference>
<protein>
    <recommendedName>
        <fullName evidence="2">Pentapeptide repeat-containing protein</fullName>
    </recommendedName>
</protein>
<dbReference type="AlphaFoldDB" id="A0A383CY69"/>
<feature type="non-terminal residue" evidence="1">
    <location>
        <position position="1"/>
    </location>
</feature>
<evidence type="ECO:0008006" key="2">
    <source>
        <dbReference type="Google" id="ProtNLM"/>
    </source>
</evidence>
<dbReference type="Pfam" id="PF00805">
    <property type="entry name" value="Pentapeptide"/>
    <property type="match status" value="1"/>
</dbReference>
<dbReference type="EMBL" id="UINC01212562">
    <property type="protein sequence ID" value="SVE36949.1"/>
    <property type="molecule type" value="Genomic_DNA"/>
</dbReference>